<evidence type="ECO:0000313" key="2">
    <source>
        <dbReference type="Proteomes" id="UP000324611"/>
    </source>
</evidence>
<comment type="caution">
    <text evidence="1">The sequence shown here is derived from an EMBL/GenBank/DDBJ whole genome shotgun (WGS) entry which is preliminary data.</text>
</comment>
<dbReference type="EMBL" id="VUOC01000002">
    <property type="protein sequence ID" value="KAA2243564.1"/>
    <property type="molecule type" value="Genomic_DNA"/>
</dbReference>
<organism evidence="1 2">
    <name type="scientific">Chitinophaga agrisoli</name>
    <dbReference type="NCBI Taxonomy" id="2607653"/>
    <lineage>
        <taxon>Bacteria</taxon>
        <taxon>Pseudomonadati</taxon>
        <taxon>Bacteroidota</taxon>
        <taxon>Chitinophagia</taxon>
        <taxon>Chitinophagales</taxon>
        <taxon>Chitinophagaceae</taxon>
        <taxon>Chitinophaga</taxon>
    </lineage>
</organism>
<evidence type="ECO:0000313" key="1">
    <source>
        <dbReference type="EMBL" id="KAA2243564.1"/>
    </source>
</evidence>
<dbReference type="Proteomes" id="UP000324611">
    <property type="component" value="Unassembled WGS sequence"/>
</dbReference>
<dbReference type="AlphaFoldDB" id="A0A5B2VXM3"/>
<dbReference type="SUPFAM" id="SSF56281">
    <property type="entry name" value="Metallo-hydrolase/oxidoreductase"/>
    <property type="match status" value="1"/>
</dbReference>
<name>A0A5B2VXM3_9BACT</name>
<dbReference type="RefSeq" id="WP_149838439.1">
    <property type="nucleotide sequence ID" value="NZ_VUOC01000002.1"/>
</dbReference>
<keyword evidence="2" id="KW-1185">Reference proteome</keyword>
<gene>
    <name evidence="1" type="ORF">F0L74_13815</name>
</gene>
<accession>A0A5B2VXM3</accession>
<reference evidence="1 2" key="1">
    <citation type="submission" date="2019-09" db="EMBL/GenBank/DDBJ databases">
        <title>Chitinophaga ginsengihumi sp. nov., isolated from soil of ginseng rhizosphere.</title>
        <authorList>
            <person name="Lee J."/>
        </authorList>
    </citation>
    <scope>NUCLEOTIDE SEQUENCE [LARGE SCALE GENOMIC DNA]</scope>
    <source>
        <strain evidence="1 2">BN140078</strain>
    </source>
</reference>
<dbReference type="Gene3D" id="3.60.15.10">
    <property type="entry name" value="Ribonuclease Z/Hydroxyacylglutathione hydrolase-like"/>
    <property type="match status" value="1"/>
</dbReference>
<evidence type="ECO:0008006" key="3">
    <source>
        <dbReference type="Google" id="ProtNLM"/>
    </source>
</evidence>
<sequence>MLPLLLLNIAVPNPTCSKCKIRGNISAADYIKAVNPSAWIDYAMITHFHDDHFGGMYKGAKAAASGQYYLTGITGVGDRIPIHQLVDRGYPDYN</sequence>
<dbReference type="InterPro" id="IPR036866">
    <property type="entry name" value="RibonucZ/Hydroxyglut_hydro"/>
</dbReference>
<protein>
    <recommendedName>
        <fullName evidence="3">Metallo-beta-lactamase superfamily protein</fullName>
    </recommendedName>
</protein>
<proteinExistence type="predicted"/>
<reference evidence="1 2" key="2">
    <citation type="submission" date="2019-09" db="EMBL/GenBank/DDBJ databases">
        <authorList>
            <person name="Jin C."/>
        </authorList>
    </citation>
    <scope>NUCLEOTIDE SEQUENCE [LARGE SCALE GENOMIC DNA]</scope>
    <source>
        <strain evidence="1 2">BN140078</strain>
    </source>
</reference>